<dbReference type="PANTHER" id="PTHR33931:SF2">
    <property type="entry name" value="HOLIN-LIKE PROTEIN CIDA"/>
    <property type="match status" value="1"/>
</dbReference>
<keyword evidence="2" id="KW-1003">Cell membrane</keyword>
<evidence type="ECO:0000313" key="8">
    <source>
        <dbReference type="Proteomes" id="UP001595798"/>
    </source>
</evidence>
<dbReference type="Pfam" id="PF03788">
    <property type="entry name" value="LrgA"/>
    <property type="match status" value="1"/>
</dbReference>
<evidence type="ECO:0000256" key="2">
    <source>
        <dbReference type="ARBA" id="ARBA00022475"/>
    </source>
</evidence>
<evidence type="ECO:0000313" key="7">
    <source>
        <dbReference type="EMBL" id="MFC4259180.1"/>
    </source>
</evidence>
<dbReference type="PANTHER" id="PTHR33931">
    <property type="entry name" value="HOLIN-LIKE PROTEIN CIDA-RELATED"/>
    <property type="match status" value="1"/>
</dbReference>
<feature type="transmembrane region" description="Helical" evidence="6">
    <location>
        <begin position="57"/>
        <end position="76"/>
    </location>
</feature>
<keyword evidence="4 6" id="KW-1133">Transmembrane helix</keyword>
<feature type="transmembrane region" description="Helical" evidence="6">
    <location>
        <begin position="88"/>
        <end position="111"/>
    </location>
</feature>
<evidence type="ECO:0000256" key="1">
    <source>
        <dbReference type="ARBA" id="ARBA00004651"/>
    </source>
</evidence>
<evidence type="ECO:0000256" key="6">
    <source>
        <dbReference type="SAM" id="Phobius"/>
    </source>
</evidence>
<comment type="subcellular location">
    <subcellularLocation>
        <location evidence="1">Cell membrane</location>
        <topology evidence="1">Multi-pass membrane protein</topology>
    </subcellularLocation>
</comment>
<comment type="caution">
    <text evidence="7">The sequence shown here is derived from an EMBL/GenBank/DDBJ whole genome shotgun (WGS) entry which is preliminary data.</text>
</comment>
<dbReference type="Proteomes" id="UP001595798">
    <property type="component" value="Unassembled WGS sequence"/>
</dbReference>
<dbReference type="RefSeq" id="WP_379886724.1">
    <property type="nucleotide sequence ID" value="NZ_JBHSDI010000012.1"/>
</dbReference>
<accession>A0ABV8QHX6</accession>
<evidence type="ECO:0000256" key="4">
    <source>
        <dbReference type="ARBA" id="ARBA00022989"/>
    </source>
</evidence>
<evidence type="ECO:0000256" key="3">
    <source>
        <dbReference type="ARBA" id="ARBA00022692"/>
    </source>
</evidence>
<dbReference type="InterPro" id="IPR005538">
    <property type="entry name" value="LrgA/CidA"/>
</dbReference>
<dbReference type="EMBL" id="JBHSDI010000012">
    <property type="protein sequence ID" value="MFC4259180.1"/>
    <property type="molecule type" value="Genomic_DNA"/>
</dbReference>
<evidence type="ECO:0000256" key="5">
    <source>
        <dbReference type="ARBA" id="ARBA00023136"/>
    </source>
</evidence>
<reference evidence="8" key="1">
    <citation type="journal article" date="2019" name="Int. J. Syst. Evol. Microbiol.">
        <title>The Global Catalogue of Microorganisms (GCM) 10K type strain sequencing project: providing services to taxonomists for standard genome sequencing and annotation.</title>
        <authorList>
            <consortium name="The Broad Institute Genomics Platform"/>
            <consortium name="The Broad Institute Genome Sequencing Center for Infectious Disease"/>
            <person name="Wu L."/>
            <person name="Ma J."/>
        </authorList>
    </citation>
    <scope>NUCLEOTIDE SEQUENCE [LARGE SCALE GENOMIC DNA]</scope>
    <source>
        <strain evidence="8">CECT 7297</strain>
    </source>
</reference>
<keyword evidence="8" id="KW-1185">Reference proteome</keyword>
<proteinExistence type="predicted"/>
<keyword evidence="3 6" id="KW-0812">Transmembrane</keyword>
<feature type="transmembrane region" description="Helical" evidence="6">
    <location>
        <begin position="27"/>
        <end position="45"/>
    </location>
</feature>
<gene>
    <name evidence="7" type="ORF">ACFOZ5_09085</name>
</gene>
<organism evidence="7 8">
    <name type="scientific">Marinobacter lacisalsi</name>
    <dbReference type="NCBI Taxonomy" id="475979"/>
    <lineage>
        <taxon>Bacteria</taxon>
        <taxon>Pseudomonadati</taxon>
        <taxon>Pseudomonadota</taxon>
        <taxon>Gammaproteobacteria</taxon>
        <taxon>Pseudomonadales</taxon>
        <taxon>Marinobacteraceae</taxon>
        <taxon>Marinobacter</taxon>
    </lineage>
</organism>
<sequence>MMFLNGITWLLVFQLIGEVTVRLLEWPVPGPVLGMLLLFVSLLLLRRVPAPLDTASSGLLGHLSLLFVPAGVGIMVHADRLLAEWLPIVVVLLVTTLLTMLVTAGVMMLATRWLAPGYHDRGGKDRD</sequence>
<protein>
    <submittedName>
        <fullName evidence="7">CidA/LrgA family protein</fullName>
    </submittedName>
</protein>
<name>A0ABV8QHX6_9GAMM</name>
<keyword evidence="5 6" id="KW-0472">Membrane</keyword>